<gene>
    <name evidence="3" type="ORF">PFL1_06795</name>
</gene>
<dbReference type="AlphaFoldDB" id="A0A061H0N3"/>
<name>A0A061H0N3_9BASI</name>
<keyword evidence="2" id="KW-0812">Transmembrane</keyword>
<dbReference type="OrthoDB" id="2126185at2759"/>
<feature type="region of interest" description="Disordered" evidence="1">
    <location>
        <begin position="630"/>
        <end position="660"/>
    </location>
</feature>
<organism evidence="3 4">
    <name type="scientific">Pseudozyma flocculosa PF-1</name>
    <dbReference type="NCBI Taxonomy" id="1277687"/>
    <lineage>
        <taxon>Eukaryota</taxon>
        <taxon>Fungi</taxon>
        <taxon>Dikarya</taxon>
        <taxon>Basidiomycota</taxon>
        <taxon>Ustilaginomycotina</taxon>
        <taxon>Ustilaginomycetes</taxon>
        <taxon>Ustilaginales</taxon>
        <taxon>Ustilaginaceae</taxon>
        <taxon>Pseudozyma</taxon>
    </lineage>
</organism>
<dbReference type="HOGENOM" id="CLU_345183_0_0_1"/>
<sequence length="750" mass="80549">MTFDVMDRAPIAGPDQSSYRSLVYALFEPNLAILAAYLAINLYIATKALRVATRSYATTTLIAPLADAAGQDHAIDHPDTEGEGDDGTRPTKSDTRATELLVGISAWAFKNDARNAKRITAILAVASLVSTWNYMFAFLFHSYRAYIANCHLTSYPLPPAPPPLSWDQPDLIVPSLHLRLLRISQWLGSLSLFEQAWLEVVRDSNAWWWSSEICIITVGSWAVFLRSEAKRLRIPHVATFMLLGQLVAISFAFNLFQLAVIYRLDAQDLVPASPRAGTVKTTITIQPAEAPQRRELARSESELLMPPPMSPPSHSHGRSHAAGRASHSPAKTTATASTTVQRIPMAPRATLSVKAGALLSRLVPERIAMPLFLLGGLYSIFSGPDTLAKVLVMHAFPMLAVLYPLRRSTARKLKSSAAFGHPLATAGDKAAATRFVRSKRRVPFYLDPKLVHLALATSSVALRLGSVYRVVSGVRGDFDLPVPLPQRLWQSAQLVYPQTFHRHPAVSSIGSDHLAVLASVVAFILIESGLWLWKDAKTSPSARVPTSAAVAALRARSSEASAAGGSSTTLVAPTTVTLDRIDRSRLEFQSRCVLALVALAPVWGASASFGYYLALRETWIEDDEHFSQQQRAHARGSGSGAVLADEGDEAGASSVVAAESEKVTGRVVETAEGERVLEIRQRTVTVETIRGGGGEGADDGESSDGTASLSGAEAGSPTTGKRTRTKRTRASSSSSSRPARRVGAGGVGAA</sequence>
<feature type="region of interest" description="Disordered" evidence="1">
    <location>
        <begin position="73"/>
        <end position="93"/>
    </location>
</feature>
<protein>
    <submittedName>
        <fullName evidence="3">Uncharacterized protein</fullName>
    </submittedName>
</protein>
<feature type="transmembrane region" description="Helical" evidence="2">
    <location>
        <begin position="119"/>
        <end position="140"/>
    </location>
</feature>
<dbReference type="EMBL" id="KE361653">
    <property type="protein sequence ID" value="EPQ25658.1"/>
    <property type="molecule type" value="Genomic_DNA"/>
</dbReference>
<keyword evidence="2" id="KW-1133">Transmembrane helix</keyword>
<feature type="transmembrane region" description="Helical" evidence="2">
    <location>
        <begin position="206"/>
        <end position="225"/>
    </location>
</feature>
<dbReference type="RefSeq" id="XP_007882532.1">
    <property type="nucleotide sequence ID" value="XM_007884341.1"/>
</dbReference>
<evidence type="ECO:0000256" key="1">
    <source>
        <dbReference type="SAM" id="MobiDB-lite"/>
    </source>
</evidence>
<accession>A0A061H0N3</accession>
<dbReference type="Proteomes" id="UP000053664">
    <property type="component" value="Unassembled WGS sequence"/>
</dbReference>
<feature type="transmembrane region" description="Helical" evidence="2">
    <location>
        <begin position="237"/>
        <end position="262"/>
    </location>
</feature>
<evidence type="ECO:0000256" key="2">
    <source>
        <dbReference type="SAM" id="Phobius"/>
    </source>
</evidence>
<feature type="compositionally biased region" description="Low complexity" evidence="1">
    <location>
        <begin position="322"/>
        <end position="338"/>
    </location>
</feature>
<dbReference type="KEGG" id="pfp:PFL1_06795"/>
<feature type="region of interest" description="Disordered" evidence="1">
    <location>
        <begin position="303"/>
        <end position="338"/>
    </location>
</feature>
<dbReference type="GeneID" id="19320866"/>
<evidence type="ECO:0000313" key="3">
    <source>
        <dbReference type="EMBL" id="EPQ25658.1"/>
    </source>
</evidence>
<keyword evidence="2" id="KW-0472">Membrane</keyword>
<feature type="region of interest" description="Disordered" evidence="1">
    <location>
        <begin position="687"/>
        <end position="750"/>
    </location>
</feature>
<evidence type="ECO:0000313" key="4">
    <source>
        <dbReference type="Proteomes" id="UP000053664"/>
    </source>
</evidence>
<reference evidence="3 4" key="1">
    <citation type="journal article" date="2013" name="Plant Cell">
        <title>The transition from a phytopathogenic smut ancestor to an anamorphic biocontrol agent deciphered by comparative whole-genome analysis.</title>
        <authorList>
            <person name="Lefebvre F."/>
            <person name="Joly D.L."/>
            <person name="Labbe C."/>
            <person name="Teichmann B."/>
            <person name="Linning R."/>
            <person name="Belzile F."/>
            <person name="Bakkeren G."/>
            <person name="Belanger R.R."/>
        </authorList>
    </citation>
    <scope>NUCLEOTIDE SEQUENCE [LARGE SCALE GENOMIC DNA]</scope>
    <source>
        <strain evidence="3 4">PF-1</strain>
    </source>
</reference>
<feature type="transmembrane region" description="Helical" evidence="2">
    <location>
        <begin position="22"/>
        <end position="44"/>
    </location>
</feature>
<proteinExistence type="predicted"/>
<dbReference type="eggNOG" id="ENOG502S2VI">
    <property type="taxonomic scope" value="Eukaryota"/>
</dbReference>